<keyword evidence="3" id="KW-1185">Reference proteome</keyword>
<feature type="chain" id="PRO_5043417351" evidence="1">
    <location>
        <begin position="17"/>
        <end position="209"/>
    </location>
</feature>
<sequence>MLPAFLVTIQFAVINGDLLCMYNNYPACYAPFMKRKDGDYCSGAPQTIKCIKEEALACEVEEYREVLDIESTLQKICQPGTDLNKMYEKHKTCNFELANKAAGPCHDDLDAALQGYQTTGSKMQDERELFKLECRYNDPEIICTEEKVKETCGDEALFFHRNFTEPKNELTLRTCIENTAASNFGNFWELLLLHLSALLLVILMSNTNL</sequence>
<accession>A0AAV6VJW4</accession>
<dbReference type="EMBL" id="JAFNEN010000063">
    <property type="protein sequence ID" value="KAG8196909.1"/>
    <property type="molecule type" value="Genomic_DNA"/>
</dbReference>
<evidence type="ECO:0000313" key="2">
    <source>
        <dbReference type="EMBL" id="KAG8196909.1"/>
    </source>
</evidence>
<dbReference type="Proteomes" id="UP000827092">
    <property type="component" value="Unassembled WGS sequence"/>
</dbReference>
<keyword evidence="1" id="KW-0732">Signal</keyword>
<comment type="caution">
    <text evidence="2">The sequence shown here is derived from an EMBL/GenBank/DDBJ whole genome shotgun (WGS) entry which is preliminary data.</text>
</comment>
<name>A0AAV6VJW4_9ARAC</name>
<evidence type="ECO:0000313" key="3">
    <source>
        <dbReference type="Proteomes" id="UP000827092"/>
    </source>
</evidence>
<organism evidence="2 3">
    <name type="scientific">Oedothorax gibbosus</name>
    <dbReference type="NCBI Taxonomy" id="931172"/>
    <lineage>
        <taxon>Eukaryota</taxon>
        <taxon>Metazoa</taxon>
        <taxon>Ecdysozoa</taxon>
        <taxon>Arthropoda</taxon>
        <taxon>Chelicerata</taxon>
        <taxon>Arachnida</taxon>
        <taxon>Araneae</taxon>
        <taxon>Araneomorphae</taxon>
        <taxon>Entelegynae</taxon>
        <taxon>Araneoidea</taxon>
        <taxon>Linyphiidae</taxon>
        <taxon>Erigoninae</taxon>
        <taxon>Oedothorax</taxon>
    </lineage>
</organism>
<protein>
    <submittedName>
        <fullName evidence="2">Uncharacterized protein</fullName>
    </submittedName>
</protein>
<evidence type="ECO:0000256" key="1">
    <source>
        <dbReference type="SAM" id="SignalP"/>
    </source>
</evidence>
<dbReference type="AlphaFoldDB" id="A0AAV6VJW4"/>
<feature type="signal peptide" evidence="1">
    <location>
        <begin position="1"/>
        <end position="16"/>
    </location>
</feature>
<proteinExistence type="predicted"/>
<reference evidence="2 3" key="1">
    <citation type="journal article" date="2022" name="Nat. Ecol. Evol.">
        <title>A masculinizing supergene underlies an exaggerated male reproductive morph in a spider.</title>
        <authorList>
            <person name="Hendrickx F."/>
            <person name="De Corte Z."/>
            <person name="Sonet G."/>
            <person name="Van Belleghem S.M."/>
            <person name="Kostlbacher S."/>
            <person name="Vangestel C."/>
        </authorList>
    </citation>
    <scope>NUCLEOTIDE SEQUENCE [LARGE SCALE GENOMIC DNA]</scope>
    <source>
        <strain evidence="2">W744_W776</strain>
    </source>
</reference>
<gene>
    <name evidence="2" type="ORF">JTE90_027613</name>
</gene>